<dbReference type="PANTHER" id="PTHR37017:SF11">
    <property type="entry name" value="ESTERASE_LIPASE_THIOESTERASE DOMAIN-CONTAINING PROTEIN"/>
    <property type="match status" value="1"/>
</dbReference>
<reference evidence="3" key="1">
    <citation type="submission" date="2017-05" db="EMBL/GenBank/DDBJ databases">
        <title>Streptomyces olivochromogenes NBRC 3561 whole genome shotgun sequence.</title>
        <authorList>
            <person name="Dohra H."/>
            <person name="Kodani S."/>
        </authorList>
    </citation>
    <scope>NUCLEOTIDE SEQUENCE [LARGE SCALE GENOMIC DNA]</scope>
    <source>
        <strain evidence="3">NBRC 3561</strain>
    </source>
</reference>
<dbReference type="RefSeq" id="WP_067359905.1">
    <property type="nucleotide sequence ID" value="NZ_BDQI01000001.1"/>
</dbReference>
<dbReference type="AlphaFoldDB" id="A0A250V697"/>
<dbReference type="InterPro" id="IPR029058">
    <property type="entry name" value="AB_hydrolase_fold"/>
</dbReference>
<protein>
    <submittedName>
        <fullName evidence="2">Alpha/beta hydrolase</fullName>
    </submittedName>
</protein>
<dbReference type="GO" id="GO:0016787">
    <property type="term" value="F:hydrolase activity"/>
    <property type="evidence" value="ECO:0007669"/>
    <property type="project" value="UniProtKB-KW"/>
</dbReference>
<proteinExistence type="predicted"/>
<evidence type="ECO:0000259" key="1">
    <source>
        <dbReference type="Pfam" id="PF12697"/>
    </source>
</evidence>
<name>A0A250V697_STROL</name>
<accession>A0A250V697</accession>
<dbReference type="InterPro" id="IPR052897">
    <property type="entry name" value="Sec-Metab_Biosynth_Hydrolase"/>
</dbReference>
<sequence>MTSPASSATVVLVHGAFADSSSWSRVVSRLYAADVAAVAPANPLRGLTADGEYIASVVSQIDGPVLLVGHSYGGPVITYASAKAENAKGLVFVASFGVDQGVSVHGSNEGFPPAELDSSLLPRTFPRGEETGTEFYIQPEHFHSVFCADLPDDEAAVLAVSQRPAADVAFGEPLAVEPGWKRLPSWFVVAGADHAINPDAERAAAKRMGSTVTEIAGGSHAIALSHADKVTQIIVGALSEIG</sequence>
<dbReference type="PANTHER" id="PTHR37017">
    <property type="entry name" value="AB HYDROLASE-1 DOMAIN-CONTAINING PROTEIN-RELATED"/>
    <property type="match status" value="1"/>
</dbReference>
<dbReference type="Gene3D" id="3.40.50.1820">
    <property type="entry name" value="alpha/beta hydrolase"/>
    <property type="match status" value="1"/>
</dbReference>
<keyword evidence="3" id="KW-1185">Reference proteome</keyword>
<comment type="caution">
    <text evidence="2">The sequence shown here is derived from an EMBL/GenBank/DDBJ whole genome shotgun (WGS) entry which is preliminary data.</text>
</comment>
<gene>
    <name evidence="2" type="ORF">SO3561_01196</name>
</gene>
<dbReference type="STRING" id="1963.AQJ27_00090"/>
<dbReference type="EMBL" id="BDQI01000001">
    <property type="protein sequence ID" value="GAX49707.1"/>
    <property type="molecule type" value="Genomic_DNA"/>
</dbReference>
<dbReference type="Proteomes" id="UP000217446">
    <property type="component" value="Unassembled WGS sequence"/>
</dbReference>
<evidence type="ECO:0000313" key="3">
    <source>
        <dbReference type="Proteomes" id="UP000217446"/>
    </source>
</evidence>
<dbReference type="InterPro" id="IPR000073">
    <property type="entry name" value="AB_hydrolase_1"/>
</dbReference>
<feature type="domain" description="AB hydrolase-1" evidence="1">
    <location>
        <begin position="10"/>
        <end position="230"/>
    </location>
</feature>
<keyword evidence="2" id="KW-0378">Hydrolase</keyword>
<evidence type="ECO:0000313" key="2">
    <source>
        <dbReference type="EMBL" id="GAX49707.1"/>
    </source>
</evidence>
<organism evidence="2 3">
    <name type="scientific">Streptomyces olivochromogenes</name>
    <dbReference type="NCBI Taxonomy" id="1963"/>
    <lineage>
        <taxon>Bacteria</taxon>
        <taxon>Bacillati</taxon>
        <taxon>Actinomycetota</taxon>
        <taxon>Actinomycetes</taxon>
        <taxon>Kitasatosporales</taxon>
        <taxon>Streptomycetaceae</taxon>
        <taxon>Streptomyces</taxon>
    </lineage>
</organism>
<dbReference type="Pfam" id="PF12697">
    <property type="entry name" value="Abhydrolase_6"/>
    <property type="match status" value="1"/>
</dbReference>
<dbReference type="SUPFAM" id="SSF53474">
    <property type="entry name" value="alpha/beta-Hydrolases"/>
    <property type="match status" value="1"/>
</dbReference>